<evidence type="ECO:0000259" key="5">
    <source>
        <dbReference type="PROSITE" id="PS51296"/>
    </source>
</evidence>
<evidence type="ECO:0000256" key="4">
    <source>
        <dbReference type="ARBA" id="ARBA00023014"/>
    </source>
</evidence>
<dbReference type="RefSeq" id="WP_022995115.1">
    <property type="nucleotide sequence ID" value="NZ_CBDDTQ010000006.1"/>
</dbReference>
<keyword evidence="1" id="KW-0001">2Fe-2S</keyword>
<name>A0A9Q3W7Y6_9GAMM</name>
<gene>
    <name evidence="6" type="ORF">LZG35_19265</name>
</gene>
<keyword evidence="7" id="KW-1185">Reference proteome</keyword>
<dbReference type="Pfam" id="PF00355">
    <property type="entry name" value="Rieske"/>
    <property type="match status" value="1"/>
</dbReference>
<keyword evidence="4" id="KW-0411">Iron-sulfur</keyword>
<feature type="domain" description="Rieske" evidence="5">
    <location>
        <begin position="2"/>
        <end position="103"/>
    </location>
</feature>
<keyword evidence="3" id="KW-0408">Iron</keyword>
<dbReference type="CDD" id="cd03467">
    <property type="entry name" value="Rieske"/>
    <property type="match status" value="1"/>
</dbReference>
<evidence type="ECO:0000313" key="6">
    <source>
        <dbReference type="EMBL" id="MCE7510783.1"/>
    </source>
</evidence>
<reference evidence="6" key="1">
    <citation type="submission" date="2022-01" db="EMBL/GenBank/DDBJ databases">
        <authorList>
            <person name="Karlyshev A.V."/>
            <person name="Jaspars M."/>
        </authorList>
    </citation>
    <scope>NUCLEOTIDE SEQUENCE</scope>
    <source>
        <strain evidence="6">AGSA3-2</strain>
    </source>
</reference>
<dbReference type="GO" id="GO:0051537">
    <property type="term" value="F:2 iron, 2 sulfur cluster binding"/>
    <property type="evidence" value="ECO:0007669"/>
    <property type="project" value="UniProtKB-KW"/>
</dbReference>
<dbReference type="Gene3D" id="2.102.10.10">
    <property type="entry name" value="Rieske [2Fe-2S] iron-sulphur domain"/>
    <property type="match status" value="1"/>
</dbReference>
<evidence type="ECO:0000313" key="7">
    <source>
        <dbReference type="Proteomes" id="UP001107961"/>
    </source>
</evidence>
<evidence type="ECO:0000256" key="3">
    <source>
        <dbReference type="ARBA" id="ARBA00023004"/>
    </source>
</evidence>
<proteinExistence type="predicted"/>
<dbReference type="EMBL" id="JAJVKT010000030">
    <property type="protein sequence ID" value="MCE7510783.1"/>
    <property type="molecule type" value="Genomic_DNA"/>
</dbReference>
<dbReference type="InterPro" id="IPR036922">
    <property type="entry name" value="Rieske_2Fe-2S_sf"/>
</dbReference>
<dbReference type="SUPFAM" id="SSF50022">
    <property type="entry name" value="ISP domain"/>
    <property type="match status" value="1"/>
</dbReference>
<comment type="caution">
    <text evidence="6">The sequence shown here is derived from an EMBL/GenBank/DDBJ whole genome shotgun (WGS) entry which is preliminary data.</text>
</comment>
<protein>
    <submittedName>
        <fullName evidence="6">Rieske (2Fe-2S) protein</fullName>
    </submittedName>
</protein>
<dbReference type="GO" id="GO:0046872">
    <property type="term" value="F:metal ion binding"/>
    <property type="evidence" value="ECO:0007669"/>
    <property type="project" value="UniProtKB-KW"/>
</dbReference>
<organism evidence="6 7">
    <name type="scientific">Alloalcanivorax xenomutans</name>
    <dbReference type="NCBI Taxonomy" id="1094342"/>
    <lineage>
        <taxon>Bacteria</taxon>
        <taxon>Pseudomonadati</taxon>
        <taxon>Pseudomonadota</taxon>
        <taxon>Gammaproteobacteria</taxon>
        <taxon>Oceanospirillales</taxon>
        <taxon>Alcanivoracaceae</taxon>
        <taxon>Alloalcanivorax</taxon>
    </lineage>
</organism>
<dbReference type="GeneID" id="94688309"/>
<dbReference type="PANTHER" id="PTHR40261:SF1">
    <property type="entry name" value="RIESKE DOMAIN-CONTAINING PROTEIN"/>
    <property type="match status" value="1"/>
</dbReference>
<dbReference type="AlphaFoldDB" id="A0A9Q3W7Y6"/>
<evidence type="ECO:0000256" key="1">
    <source>
        <dbReference type="ARBA" id="ARBA00022714"/>
    </source>
</evidence>
<dbReference type="PANTHER" id="PTHR40261">
    <property type="match status" value="1"/>
</dbReference>
<dbReference type="InterPro" id="IPR017941">
    <property type="entry name" value="Rieske_2Fe-2S"/>
</dbReference>
<evidence type="ECO:0000256" key="2">
    <source>
        <dbReference type="ARBA" id="ARBA00022723"/>
    </source>
</evidence>
<accession>A0A9Q3W7Y6</accession>
<sequence>MQAVCSIHDIEDDSAREFQVDDQPVVIVKRDGQFHAYLNWCPHLGIELNFMPDQFLDSDNQFLICANHGALFEIESGDCLSGPCSGDALLAVPLEVREEQIWLGEVPQPA</sequence>
<dbReference type="Proteomes" id="UP001107961">
    <property type="component" value="Unassembled WGS sequence"/>
</dbReference>
<keyword evidence="2" id="KW-0479">Metal-binding</keyword>
<dbReference type="PROSITE" id="PS51296">
    <property type="entry name" value="RIESKE"/>
    <property type="match status" value="1"/>
</dbReference>
<dbReference type="KEGG" id="axe:P40_18480"/>